<evidence type="ECO:0000313" key="8">
    <source>
        <dbReference type="EMBL" id="GFR89213.1"/>
    </source>
</evidence>
<sequence>MAGNLTDAVDSQTDWIFLHEVLFIKKFIFHIMIGVAAFGVAANSINVLTFVKMKLKDNVTITLLALSISDLLFVLMRSCEIISKFLAEKYPQLGVPSDDHILLFSTLWLAQLFYDYSSFVSVFLAVVRCACVARPLRFKSMFTKSRTIILLGVLFIIPVMMNFPILTIVSLGWVLNPNTNSTFLSVRFVENYYSVYMTSDIVNRNVLAWLTYITVVTCATILTCKLLTASRFRRSLVSGPTGGSEKGNRTVARVSGPPGCNPEPFERSEKSPGKIPTKELQPLQKKGQSGGVVIAAIASDSRSGGRGFDSRP</sequence>
<evidence type="ECO:0000256" key="3">
    <source>
        <dbReference type="ARBA" id="ARBA00022989"/>
    </source>
</evidence>
<evidence type="ECO:0000256" key="1">
    <source>
        <dbReference type="ARBA" id="ARBA00004370"/>
    </source>
</evidence>
<dbReference type="SUPFAM" id="SSF81321">
    <property type="entry name" value="Family A G protein-coupled receptor-like"/>
    <property type="match status" value="1"/>
</dbReference>
<evidence type="ECO:0000256" key="5">
    <source>
        <dbReference type="SAM" id="MobiDB-lite"/>
    </source>
</evidence>
<comment type="subcellular location">
    <subcellularLocation>
        <location evidence="1">Membrane</location>
    </subcellularLocation>
</comment>
<keyword evidence="4 6" id="KW-0472">Membrane</keyword>
<name>A0AAV4GTR6_9GAST</name>
<feature type="transmembrane region" description="Helical" evidence="6">
    <location>
        <begin position="148"/>
        <end position="175"/>
    </location>
</feature>
<dbReference type="PANTHER" id="PTHR46641">
    <property type="entry name" value="FMRFAMIDE RECEPTOR-RELATED"/>
    <property type="match status" value="1"/>
</dbReference>
<dbReference type="PROSITE" id="PS50262">
    <property type="entry name" value="G_PROTEIN_RECEP_F1_2"/>
    <property type="match status" value="1"/>
</dbReference>
<evidence type="ECO:0000256" key="4">
    <source>
        <dbReference type="ARBA" id="ARBA00023136"/>
    </source>
</evidence>
<keyword evidence="2 6" id="KW-0812">Transmembrane</keyword>
<organism evidence="8 9">
    <name type="scientific">Elysia marginata</name>
    <dbReference type="NCBI Taxonomy" id="1093978"/>
    <lineage>
        <taxon>Eukaryota</taxon>
        <taxon>Metazoa</taxon>
        <taxon>Spiralia</taxon>
        <taxon>Lophotrochozoa</taxon>
        <taxon>Mollusca</taxon>
        <taxon>Gastropoda</taxon>
        <taxon>Heterobranchia</taxon>
        <taxon>Euthyneura</taxon>
        <taxon>Panpulmonata</taxon>
        <taxon>Sacoglossa</taxon>
        <taxon>Placobranchoidea</taxon>
        <taxon>Plakobranchidae</taxon>
        <taxon>Elysia</taxon>
    </lineage>
</organism>
<dbReference type="Proteomes" id="UP000762676">
    <property type="component" value="Unassembled WGS sequence"/>
</dbReference>
<keyword evidence="9" id="KW-1185">Reference proteome</keyword>
<reference evidence="8 9" key="1">
    <citation type="journal article" date="2021" name="Elife">
        <title>Chloroplast acquisition without the gene transfer in kleptoplastic sea slugs, Plakobranchus ocellatus.</title>
        <authorList>
            <person name="Maeda T."/>
            <person name="Takahashi S."/>
            <person name="Yoshida T."/>
            <person name="Shimamura S."/>
            <person name="Takaki Y."/>
            <person name="Nagai Y."/>
            <person name="Toyoda A."/>
            <person name="Suzuki Y."/>
            <person name="Arimoto A."/>
            <person name="Ishii H."/>
            <person name="Satoh N."/>
            <person name="Nishiyama T."/>
            <person name="Hasebe M."/>
            <person name="Maruyama T."/>
            <person name="Minagawa J."/>
            <person name="Obokata J."/>
            <person name="Shigenobu S."/>
        </authorList>
    </citation>
    <scope>NUCLEOTIDE SEQUENCE [LARGE SCALE GENOMIC DNA]</scope>
</reference>
<evidence type="ECO:0000256" key="2">
    <source>
        <dbReference type="ARBA" id="ARBA00022692"/>
    </source>
</evidence>
<accession>A0AAV4GTR6</accession>
<feature type="transmembrane region" description="Helical" evidence="6">
    <location>
        <begin position="27"/>
        <end position="51"/>
    </location>
</feature>
<proteinExistence type="predicted"/>
<dbReference type="EMBL" id="BMAT01012290">
    <property type="protein sequence ID" value="GFR89213.1"/>
    <property type="molecule type" value="Genomic_DNA"/>
</dbReference>
<protein>
    <submittedName>
        <fullName evidence="8">Chemosensory receptor C</fullName>
    </submittedName>
</protein>
<feature type="transmembrane region" description="Helical" evidence="6">
    <location>
        <begin position="206"/>
        <end position="228"/>
    </location>
</feature>
<evidence type="ECO:0000313" key="9">
    <source>
        <dbReference type="Proteomes" id="UP000762676"/>
    </source>
</evidence>
<feature type="transmembrane region" description="Helical" evidence="6">
    <location>
        <begin position="63"/>
        <end position="87"/>
    </location>
</feature>
<dbReference type="InterPro" id="IPR017452">
    <property type="entry name" value="GPCR_Rhodpsn_7TM"/>
</dbReference>
<dbReference type="PANTHER" id="PTHR46641:SF2">
    <property type="entry name" value="FMRFAMIDE RECEPTOR"/>
    <property type="match status" value="1"/>
</dbReference>
<keyword evidence="3 6" id="KW-1133">Transmembrane helix</keyword>
<comment type="caution">
    <text evidence="8">The sequence shown here is derived from an EMBL/GenBank/DDBJ whole genome shotgun (WGS) entry which is preliminary data.</text>
</comment>
<dbReference type="InterPro" id="IPR052954">
    <property type="entry name" value="GPCR-Ligand_Int"/>
</dbReference>
<feature type="transmembrane region" description="Helical" evidence="6">
    <location>
        <begin position="107"/>
        <end position="127"/>
    </location>
</feature>
<evidence type="ECO:0000259" key="7">
    <source>
        <dbReference type="PROSITE" id="PS50262"/>
    </source>
</evidence>
<feature type="region of interest" description="Disordered" evidence="5">
    <location>
        <begin position="238"/>
        <end position="289"/>
    </location>
</feature>
<dbReference type="AlphaFoldDB" id="A0AAV4GTR6"/>
<dbReference type="GO" id="GO:0016020">
    <property type="term" value="C:membrane"/>
    <property type="evidence" value="ECO:0007669"/>
    <property type="project" value="UniProtKB-SubCell"/>
</dbReference>
<keyword evidence="8" id="KW-0675">Receptor</keyword>
<evidence type="ECO:0000256" key="6">
    <source>
        <dbReference type="SAM" id="Phobius"/>
    </source>
</evidence>
<feature type="domain" description="G-protein coupled receptors family 1 profile" evidence="7">
    <location>
        <begin position="42"/>
        <end position="227"/>
    </location>
</feature>
<gene>
    <name evidence="8" type="ORF">ElyMa_006118800</name>
</gene>
<dbReference type="Gene3D" id="1.20.1070.10">
    <property type="entry name" value="Rhodopsin 7-helix transmembrane proteins"/>
    <property type="match status" value="1"/>
</dbReference>